<feature type="domain" description="Gram-positive cocci surface proteins LPxTG" evidence="8">
    <location>
        <begin position="182"/>
        <end position="217"/>
    </location>
</feature>
<evidence type="ECO:0000259" key="8">
    <source>
        <dbReference type="PROSITE" id="PS50847"/>
    </source>
</evidence>
<keyword evidence="6" id="KW-0472">Membrane</keyword>
<organism evidence="9 10">
    <name type="scientific">Kutzneria chonburiensis</name>
    <dbReference type="NCBI Taxonomy" id="1483604"/>
    <lineage>
        <taxon>Bacteria</taxon>
        <taxon>Bacillati</taxon>
        <taxon>Actinomycetota</taxon>
        <taxon>Actinomycetes</taxon>
        <taxon>Pseudonocardiales</taxon>
        <taxon>Pseudonocardiaceae</taxon>
        <taxon>Kutzneria</taxon>
    </lineage>
</organism>
<gene>
    <name evidence="9" type="ORF">ACFFH7_10375</name>
</gene>
<keyword evidence="6" id="KW-1133">Transmembrane helix</keyword>
<dbReference type="RefSeq" id="WP_273942077.1">
    <property type="nucleotide sequence ID" value="NZ_CP097263.1"/>
</dbReference>
<evidence type="ECO:0000256" key="7">
    <source>
        <dbReference type="SAM" id="SignalP"/>
    </source>
</evidence>
<evidence type="ECO:0000256" key="3">
    <source>
        <dbReference type="ARBA" id="ARBA00022729"/>
    </source>
</evidence>
<evidence type="ECO:0000256" key="1">
    <source>
        <dbReference type="ARBA" id="ARBA00022512"/>
    </source>
</evidence>
<dbReference type="PROSITE" id="PS50847">
    <property type="entry name" value="GRAM_POS_ANCHORING"/>
    <property type="match status" value="1"/>
</dbReference>
<evidence type="ECO:0000256" key="4">
    <source>
        <dbReference type="ARBA" id="ARBA00023088"/>
    </source>
</evidence>
<dbReference type="Proteomes" id="UP001589810">
    <property type="component" value="Unassembled WGS sequence"/>
</dbReference>
<keyword evidence="1" id="KW-0134">Cell wall</keyword>
<evidence type="ECO:0000313" key="9">
    <source>
        <dbReference type="EMBL" id="MFC0541888.1"/>
    </source>
</evidence>
<dbReference type="InterPro" id="IPR006311">
    <property type="entry name" value="TAT_signal"/>
</dbReference>
<keyword evidence="4" id="KW-0572">Peptidoglycan-anchor</keyword>
<keyword evidence="2" id="KW-0964">Secreted</keyword>
<feature type="transmembrane region" description="Helical" evidence="6">
    <location>
        <begin position="191"/>
        <end position="214"/>
    </location>
</feature>
<protein>
    <recommendedName>
        <fullName evidence="8">Gram-positive cocci surface proteins LPxTG domain-containing protein</fullName>
    </recommendedName>
</protein>
<feature type="signal peptide" evidence="7">
    <location>
        <begin position="1"/>
        <end position="31"/>
    </location>
</feature>
<keyword evidence="6" id="KW-0812">Transmembrane</keyword>
<comment type="caution">
    <text evidence="9">The sequence shown here is derived from an EMBL/GenBank/DDBJ whole genome shotgun (WGS) entry which is preliminary data.</text>
</comment>
<dbReference type="EMBL" id="JBHLUD010000002">
    <property type="protein sequence ID" value="MFC0541888.1"/>
    <property type="molecule type" value="Genomic_DNA"/>
</dbReference>
<feature type="region of interest" description="Disordered" evidence="5">
    <location>
        <begin position="129"/>
        <end position="171"/>
    </location>
</feature>
<keyword evidence="3 7" id="KW-0732">Signal</keyword>
<evidence type="ECO:0000256" key="6">
    <source>
        <dbReference type="SAM" id="Phobius"/>
    </source>
</evidence>
<reference evidence="9 10" key="1">
    <citation type="submission" date="2024-09" db="EMBL/GenBank/DDBJ databases">
        <authorList>
            <person name="Sun Q."/>
            <person name="Mori K."/>
        </authorList>
    </citation>
    <scope>NUCLEOTIDE SEQUENCE [LARGE SCALE GENOMIC DNA]</scope>
    <source>
        <strain evidence="9 10">TBRC 1432</strain>
    </source>
</reference>
<proteinExistence type="predicted"/>
<keyword evidence="10" id="KW-1185">Reference proteome</keyword>
<feature type="compositionally biased region" description="Low complexity" evidence="5">
    <location>
        <begin position="134"/>
        <end position="171"/>
    </location>
</feature>
<feature type="chain" id="PRO_5047223953" description="Gram-positive cocci surface proteins LPxTG domain-containing protein" evidence="7">
    <location>
        <begin position="32"/>
        <end position="217"/>
    </location>
</feature>
<evidence type="ECO:0000256" key="5">
    <source>
        <dbReference type="SAM" id="MobiDB-lite"/>
    </source>
</evidence>
<dbReference type="PROSITE" id="PS51318">
    <property type="entry name" value="TAT"/>
    <property type="match status" value="1"/>
</dbReference>
<dbReference type="InterPro" id="IPR019931">
    <property type="entry name" value="LPXTG_anchor"/>
</dbReference>
<name>A0ABV6MNK5_9PSEU</name>
<evidence type="ECO:0000313" key="10">
    <source>
        <dbReference type="Proteomes" id="UP001589810"/>
    </source>
</evidence>
<accession>A0ABV6MNK5</accession>
<evidence type="ECO:0000256" key="2">
    <source>
        <dbReference type="ARBA" id="ARBA00022525"/>
    </source>
</evidence>
<sequence length="217" mass="22000">MTFTARRSFGIGSAVAVAIGAAVLLAAPADAHTPSVTAGCVDGQTTLTIDLKDYNGSHPNTVSATVQPDGVATKTSLVDTTFQDSYHATFHDAKTIPSDVAETFVVTVKAWDDANGKNGWSFTKTLPAKACQHSTPPSSTTATTTTTTSTTTATTTPGSTTTTTSVAPTPTTTVTSVENAALANTGVNSGALIAIAAGLLVLGAGLLFALRLVARRR</sequence>